<accession>A0A507DXY8</accession>
<keyword evidence="6" id="KW-0418">Kinase</keyword>
<keyword evidence="8 10" id="KW-1133">Transmembrane helix</keyword>
<feature type="transmembrane region" description="Helical" evidence="10">
    <location>
        <begin position="249"/>
        <end position="269"/>
    </location>
</feature>
<dbReference type="EMBL" id="QEAQ01000093">
    <property type="protein sequence ID" value="TPX55838.1"/>
    <property type="molecule type" value="Genomic_DNA"/>
</dbReference>
<proteinExistence type="inferred from homology"/>
<sequence length="382" mass="42257">MGILGLAVFKVVLQLIVTWLETSFTFGEALVVAQTLSLLFLDAVLSSVTKLNVSWMPMNLVVQRSEMNVFMHALLFGMLMIGIVLTPLLRGISRARGKEDQRPFILLSLAFFASTALIVLFVIAPWTALCLDANPFVWTWNFVVEPGFRRLFIAGFWASVIALGVTVAYQKFPATTDSTSLNMKRKYFHILATLMFIPGYIWDPDFMHLAFSVALSALILLEYIRHFHVWPLGSHVEEFLQQFLDRRDCGPVILSHLYLLVGCALPVWLNRIPQQLFLGGLSGMLTLGIGDTMASICGKRFGRIKWPGSLKSVEGTVAFVTSVIFICGILSATGAISPIGPAKWIRLSGCVALSSLLEAVSDQNDNLVIPLYTFALLHLTLA</sequence>
<feature type="transmembrane region" description="Helical" evidence="10">
    <location>
        <begin position="187"/>
        <end position="202"/>
    </location>
</feature>
<dbReference type="EC" id="2.7.1.108" evidence="3"/>
<feature type="transmembrane region" description="Helical" evidence="10">
    <location>
        <begin position="275"/>
        <end position="296"/>
    </location>
</feature>
<dbReference type="AlphaFoldDB" id="A0A507DXY8"/>
<feature type="transmembrane region" description="Helical" evidence="10">
    <location>
        <begin position="69"/>
        <end position="92"/>
    </location>
</feature>
<comment type="subcellular location">
    <subcellularLocation>
        <location evidence="1">Endoplasmic reticulum membrane</location>
        <topology evidence="1">Multi-pass membrane protein</topology>
    </subcellularLocation>
</comment>
<evidence type="ECO:0000313" key="11">
    <source>
        <dbReference type="EMBL" id="TPX55838.1"/>
    </source>
</evidence>
<evidence type="ECO:0000256" key="7">
    <source>
        <dbReference type="ARBA" id="ARBA00022824"/>
    </source>
</evidence>
<feature type="transmembrane region" description="Helical" evidence="10">
    <location>
        <begin position="317"/>
        <end position="339"/>
    </location>
</feature>
<gene>
    <name evidence="11" type="ORF">PhCBS80983_g04979</name>
</gene>
<evidence type="ECO:0000256" key="8">
    <source>
        <dbReference type="ARBA" id="ARBA00022989"/>
    </source>
</evidence>
<protein>
    <recommendedName>
        <fullName evidence="3">dolichol kinase</fullName>
        <ecNumber evidence="3">2.7.1.108</ecNumber>
    </recommendedName>
</protein>
<dbReference type="GO" id="GO:0005789">
    <property type="term" value="C:endoplasmic reticulum membrane"/>
    <property type="evidence" value="ECO:0007669"/>
    <property type="project" value="UniProtKB-SubCell"/>
</dbReference>
<keyword evidence="5 10" id="KW-0812">Transmembrane</keyword>
<dbReference type="PANTHER" id="PTHR13205">
    <property type="entry name" value="TRANSMEMBRANE PROTEIN 15-RELATED"/>
    <property type="match status" value="1"/>
</dbReference>
<reference evidence="11 12" key="1">
    <citation type="journal article" date="2019" name="Sci. Rep.">
        <title>Comparative genomics of chytrid fungi reveal insights into the obligate biotrophic and pathogenic lifestyle of Synchytrium endobioticum.</title>
        <authorList>
            <person name="van de Vossenberg B.T.L.H."/>
            <person name="Warris S."/>
            <person name="Nguyen H.D.T."/>
            <person name="van Gent-Pelzer M.P.E."/>
            <person name="Joly D.L."/>
            <person name="van de Geest H.C."/>
            <person name="Bonants P.J.M."/>
            <person name="Smith D.S."/>
            <person name="Levesque C.A."/>
            <person name="van der Lee T.A.J."/>
        </authorList>
    </citation>
    <scope>NUCLEOTIDE SEQUENCE [LARGE SCALE GENOMIC DNA]</scope>
    <source>
        <strain evidence="11 12">CBS 809.83</strain>
    </source>
</reference>
<comment type="caution">
    <text evidence="11">The sequence shown here is derived from an EMBL/GenBank/DDBJ whole genome shotgun (WGS) entry which is preliminary data.</text>
</comment>
<evidence type="ECO:0000256" key="2">
    <source>
        <dbReference type="ARBA" id="ARBA00010794"/>
    </source>
</evidence>
<evidence type="ECO:0000256" key="5">
    <source>
        <dbReference type="ARBA" id="ARBA00022692"/>
    </source>
</evidence>
<evidence type="ECO:0000256" key="3">
    <source>
        <dbReference type="ARBA" id="ARBA00012132"/>
    </source>
</evidence>
<feature type="transmembrane region" description="Helical" evidence="10">
    <location>
        <begin position="104"/>
        <end position="128"/>
    </location>
</feature>
<keyword evidence="4" id="KW-0808">Transferase</keyword>
<keyword evidence="12" id="KW-1185">Reference proteome</keyword>
<dbReference type="GO" id="GO:0043048">
    <property type="term" value="P:dolichyl monophosphate biosynthetic process"/>
    <property type="evidence" value="ECO:0007669"/>
    <property type="project" value="TreeGrafter"/>
</dbReference>
<comment type="similarity">
    <text evidence="2">Belongs to the polyprenol kinase family.</text>
</comment>
<evidence type="ECO:0000256" key="1">
    <source>
        <dbReference type="ARBA" id="ARBA00004477"/>
    </source>
</evidence>
<organism evidence="11 12">
    <name type="scientific">Powellomyces hirtus</name>
    <dbReference type="NCBI Taxonomy" id="109895"/>
    <lineage>
        <taxon>Eukaryota</taxon>
        <taxon>Fungi</taxon>
        <taxon>Fungi incertae sedis</taxon>
        <taxon>Chytridiomycota</taxon>
        <taxon>Chytridiomycota incertae sedis</taxon>
        <taxon>Chytridiomycetes</taxon>
        <taxon>Spizellomycetales</taxon>
        <taxon>Powellomycetaceae</taxon>
        <taxon>Powellomyces</taxon>
    </lineage>
</organism>
<evidence type="ECO:0000256" key="9">
    <source>
        <dbReference type="ARBA" id="ARBA00023136"/>
    </source>
</evidence>
<evidence type="ECO:0000256" key="6">
    <source>
        <dbReference type="ARBA" id="ARBA00022777"/>
    </source>
</evidence>
<evidence type="ECO:0000256" key="4">
    <source>
        <dbReference type="ARBA" id="ARBA00022679"/>
    </source>
</evidence>
<feature type="transmembrane region" description="Helical" evidence="10">
    <location>
        <begin position="148"/>
        <end position="167"/>
    </location>
</feature>
<dbReference type="Proteomes" id="UP000318582">
    <property type="component" value="Unassembled WGS sequence"/>
</dbReference>
<dbReference type="GO" id="GO:0004168">
    <property type="term" value="F:dolichol kinase activity"/>
    <property type="evidence" value="ECO:0007669"/>
    <property type="project" value="UniProtKB-EC"/>
</dbReference>
<evidence type="ECO:0000313" key="12">
    <source>
        <dbReference type="Proteomes" id="UP000318582"/>
    </source>
</evidence>
<keyword evidence="9 10" id="KW-0472">Membrane</keyword>
<dbReference type="InterPro" id="IPR032974">
    <property type="entry name" value="Polypren_kinase"/>
</dbReference>
<dbReference type="STRING" id="109895.A0A507DXY8"/>
<dbReference type="PANTHER" id="PTHR13205:SF15">
    <property type="entry name" value="DOLICHOL KINASE"/>
    <property type="match status" value="1"/>
</dbReference>
<evidence type="ECO:0000256" key="10">
    <source>
        <dbReference type="SAM" id="Phobius"/>
    </source>
</evidence>
<name>A0A507DXY8_9FUNG</name>
<keyword evidence="7" id="KW-0256">Endoplasmic reticulum</keyword>